<keyword evidence="9" id="KW-0675">Receptor</keyword>
<dbReference type="Gene3D" id="2.170.130.10">
    <property type="entry name" value="TonB-dependent receptor, plug domain"/>
    <property type="match status" value="1"/>
</dbReference>
<keyword evidence="10" id="KW-1185">Reference proteome</keyword>
<evidence type="ECO:0000313" key="10">
    <source>
        <dbReference type="Proteomes" id="UP000438760"/>
    </source>
</evidence>
<evidence type="ECO:0000256" key="1">
    <source>
        <dbReference type="ARBA" id="ARBA00004571"/>
    </source>
</evidence>
<comment type="subcellular location">
    <subcellularLocation>
        <location evidence="1">Cell outer membrane</location>
        <topology evidence="1">Multi-pass membrane protein</topology>
    </subcellularLocation>
</comment>
<dbReference type="OrthoDB" id="9803050at2"/>
<dbReference type="PANTHER" id="PTHR30069">
    <property type="entry name" value="TONB-DEPENDENT OUTER MEMBRANE RECEPTOR"/>
    <property type="match status" value="1"/>
</dbReference>
<evidence type="ECO:0000256" key="4">
    <source>
        <dbReference type="ARBA" id="ARBA00022692"/>
    </source>
</evidence>
<dbReference type="AlphaFoldDB" id="A0A6I3LKX6"/>
<dbReference type="InterPro" id="IPR039426">
    <property type="entry name" value="TonB-dep_rcpt-like"/>
</dbReference>
<dbReference type="SUPFAM" id="SSF49464">
    <property type="entry name" value="Carboxypeptidase regulatory domain-like"/>
    <property type="match status" value="1"/>
</dbReference>
<dbReference type="InterPro" id="IPR036942">
    <property type="entry name" value="Beta-barrel_TonB_sf"/>
</dbReference>
<dbReference type="SUPFAM" id="SSF56935">
    <property type="entry name" value="Porins"/>
    <property type="match status" value="1"/>
</dbReference>
<comment type="caution">
    <text evidence="9">The sequence shown here is derived from an EMBL/GenBank/DDBJ whole genome shotgun (WGS) entry which is preliminary data.</text>
</comment>
<evidence type="ECO:0000259" key="8">
    <source>
        <dbReference type="Pfam" id="PF07715"/>
    </source>
</evidence>
<feature type="domain" description="TonB-dependent receptor plug" evidence="8">
    <location>
        <begin position="137"/>
        <end position="235"/>
    </location>
</feature>
<evidence type="ECO:0000313" key="9">
    <source>
        <dbReference type="EMBL" id="MTG98367.1"/>
    </source>
</evidence>
<reference evidence="9 10" key="1">
    <citation type="submission" date="2019-11" db="EMBL/GenBank/DDBJ databases">
        <title>Genome of Strain BIT-d1.</title>
        <authorList>
            <person name="Yang Y."/>
        </authorList>
    </citation>
    <scope>NUCLEOTIDE SEQUENCE [LARGE SCALE GENOMIC DNA]</scope>
    <source>
        <strain evidence="9 10">BIT-d1</strain>
    </source>
</reference>
<proteinExistence type="predicted"/>
<organism evidence="9 10">
    <name type="scientific">Myroides albus</name>
    <dbReference type="NCBI Taxonomy" id="2562892"/>
    <lineage>
        <taxon>Bacteria</taxon>
        <taxon>Pseudomonadati</taxon>
        <taxon>Bacteroidota</taxon>
        <taxon>Flavobacteriia</taxon>
        <taxon>Flavobacteriales</taxon>
        <taxon>Flavobacteriaceae</taxon>
        <taxon>Myroides</taxon>
    </lineage>
</organism>
<protein>
    <submittedName>
        <fullName evidence="9">TonB-dependent receptor plug domain-containing protein</fullName>
    </submittedName>
</protein>
<keyword evidence="7" id="KW-0998">Cell outer membrane</keyword>
<evidence type="ECO:0000256" key="3">
    <source>
        <dbReference type="ARBA" id="ARBA00022452"/>
    </source>
</evidence>
<evidence type="ECO:0000256" key="5">
    <source>
        <dbReference type="ARBA" id="ARBA00022729"/>
    </source>
</evidence>
<accession>A0A6I3LKX6</accession>
<dbReference type="InterPro" id="IPR008969">
    <property type="entry name" value="CarboxyPept-like_regulatory"/>
</dbReference>
<keyword evidence="5" id="KW-0732">Signal</keyword>
<evidence type="ECO:0000256" key="7">
    <source>
        <dbReference type="ARBA" id="ARBA00023237"/>
    </source>
</evidence>
<dbReference type="Gene3D" id="2.40.170.20">
    <property type="entry name" value="TonB-dependent receptor, beta-barrel domain"/>
    <property type="match status" value="1"/>
</dbReference>
<keyword evidence="4" id="KW-0812">Transmembrane</keyword>
<dbReference type="Pfam" id="PF07715">
    <property type="entry name" value="Plug"/>
    <property type="match status" value="1"/>
</dbReference>
<name>A0A6I3LKX6_9FLAO</name>
<dbReference type="InterPro" id="IPR012910">
    <property type="entry name" value="Plug_dom"/>
</dbReference>
<evidence type="ECO:0000256" key="6">
    <source>
        <dbReference type="ARBA" id="ARBA00023136"/>
    </source>
</evidence>
<keyword evidence="3" id="KW-1134">Transmembrane beta strand</keyword>
<dbReference type="EMBL" id="WMJX01000018">
    <property type="protein sequence ID" value="MTG98367.1"/>
    <property type="molecule type" value="Genomic_DNA"/>
</dbReference>
<evidence type="ECO:0000256" key="2">
    <source>
        <dbReference type="ARBA" id="ARBA00022448"/>
    </source>
</evidence>
<dbReference type="InterPro" id="IPR037066">
    <property type="entry name" value="Plug_dom_sf"/>
</dbReference>
<dbReference type="Proteomes" id="UP000438760">
    <property type="component" value="Unassembled WGS sequence"/>
</dbReference>
<dbReference type="GO" id="GO:0015344">
    <property type="term" value="F:siderophore uptake transmembrane transporter activity"/>
    <property type="evidence" value="ECO:0007669"/>
    <property type="project" value="TreeGrafter"/>
</dbReference>
<keyword evidence="6" id="KW-0472">Membrane</keyword>
<dbReference type="Pfam" id="PF13715">
    <property type="entry name" value="CarbopepD_reg_2"/>
    <property type="match status" value="1"/>
</dbReference>
<sequence>MRKHKKFTNLLIGIILHIGVLSTFSIDTHAMSSFYSQKLLTFQGQIMDKTSPLIGATVYIEGTKYATSTDELGKFQFQLPAGEYTVTVSYLGYENQSRKLELTDDYTLNIQLVKDSKQLDELIIVKNDKKADIRTPEMSVNKLSIQDIKKMPVVLGETDILKSILQLPGVTNAGEGAAGFNVRGGSAGQNLVLLDDAPIYSSSHLFGFFSVFNSDAVKDIKLYKGGIPARFGGRSSSVLEVFQKTGNNTAFNAMGGIGLISSRIMAEGPIQKDKSSFLVAGRASYAHLFLKMSDNKNSAYFYDLNTKLNFDLSPKNKLFFSGYFGRDIFSFTDLLKNNFGNTAASLQWNHLFNDNLVSNASLIYSDYYYGLDMDLVGFKWDSGIKTYQFKLDFTHDVKPNWQLKYGAVSTYYDFAPGTIKPTKADSPINYKKIDNKYALETNAYIESEQHIGQHFSFNYGLRLSNFNRVGKETINLYENDQAVIYNADLGIYDMADPIGTKSYSKGKSIDNFTNIEPRFGISYAINDDQSIKASYNRMTQYIQLISNTSAPTPLDIWTPSSSYIKPQLVDQVALGYFQNLNDGKYSIESEAFFKKGKNSIDYIDGAELIGNEAIERVILNGESRAYGLELMLKKNTGALTGWIAYTLSKSEQRTPGRNANEPGINNGEWYKTPYDKLHDLSVTAMYELNPKWSFSASFTLQSGRPITYPEGQYEYDGVRVPNFGKRNAHNLPAYHHLDVSATYIPNPNSTKRWKGEWVFGIYNLYGRSNAASITFRENEDVRGQNEAVRMSIFGLVPSVTYNFKF</sequence>
<gene>
    <name evidence="9" type="ORF">GJV76_09580</name>
</gene>
<dbReference type="GO" id="GO:0044718">
    <property type="term" value="P:siderophore transmembrane transport"/>
    <property type="evidence" value="ECO:0007669"/>
    <property type="project" value="TreeGrafter"/>
</dbReference>
<dbReference type="GO" id="GO:0009279">
    <property type="term" value="C:cell outer membrane"/>
    <property type="evidence" value="ECO:0007669"/>
    <property type="project" value="UniProtKB-SubCell"/>
</dbReference>
<dbReference type="Gene3D" id="2.60.40.1120">
    <property type="entry name" value="Carboxypeptidase-like, regulatory domain"/>
    <property type="match status" value="1"/>
</dbReference>
<keyword evidence="2" id="KW-0813">Transport</keyword>
<dbReference type="PANTHER" id="PTHR30069:SF29">
    <property type="entry name" value="HEMOGLOBIN AND HEMOGLOBIN-HAPTOGLOBIN-BINDING PROTEIN 1-RELATED"/>
    <property type="match status" value="1"/>
</dbReference>